<keyword evidence="1" id="KW-0808">Transferase</keyword>
<dbReference type="Gene3D" id="3.40.50.2000">
    <property type="entry name" value="Glycogen Phosphorylase B"/>
    <property type="match status" value="1"/>
</dbReference>
<name>A0A401FPU1_9LACO</name>
<protein>
    <submittedName>
        <fullName evidence="1">Glycosyltransferase LafB</fullName>
    </submittedName>
</protein>
<dbReference type="Proteomes" id="UP000286974">
    <property type="component" value="Unassembled WGS sequence"/>
</dbReference>
<sequence length="86" mass="10043">MRQKYGYDLNKFTVLGSGQIQTRKGVLDFVKLANQNPDVQFIWTGGFSFGKITEGYAELEKSLVIRLRIYHSLGLFHEMKWWNITI</sequence>
<comment type="caution">
    <text evidence="1">The sequence shown here is derived from an EMBL/GenBank/DDBJ whole genome shotgun (WGS) entry which is preliminary data.</text>
</comment>
<proteinExistence type="predicted"/>
<keyword evidence="2" id="KW-1185">Reference proteome</keyword>
<dbReference type="GO" id="GO:0016740">
    <property type="term" value="F:transferase activity"/>
    <property type="evidence" value="ECO:0007669"/>
    <property type="project" value="UniProtKB-KW"/>
</dbReference>
<organism evidence="1 2">
    <name type="scientific">Lentilactobacillus kosonis</name>
    <dbReference type="NCBI Taxonomy" id="2810561"/>
    <lineage>
        <taxon>Bacteria</taxon>
        <taxon>Bacillati</taxon>
        <taxon>Bacillota</taxon>
        <taxon>Bacilli</taxon>
        <taxon>Lactobacillales</taxon>
        <taxon>Lactobacillaceae</taxon>
        <taxon>Lentilactobacillus</taxon>
    </lineage>
</organism>
<gene>
    <name evidence="1" type="ORF">NBRC111893_2520</name>
</gene>
<dbReference type="AlphaFoldDB" id="A0A401FPU1"/>
<reference evidence="1 2" key="1">
    <citation type="submission" date="2017-11" db="EMBL/GenBank/DDBJ databases">
        <title>Draft Genome Sequence of Lactobacillus curieae NBRC 111893 isolated from Koso, a Japanese sugar-Vegetable Fermented Beverage.</title>
        <authorList>
            <person name="Chiou T.Y."/>
            <person name="Oshima K."/>
            <person name="Suda W."/>
            <person name="Hattori M."/>
            <person name="Takahashi T."/>
        </authorList>
    </citation>
    <scope>NUCLEOTIDE SEQUENCE [LARGE SCALE GENOMIC DNA]</scope>
    <source>
        <strain evidence="1 2">NBRC111893</strain>
    </source>
</reference>
<accession>A0A401FPU1</accession>
<evidence type="ECO:0000313" key="2">
    <source>
        <dbReference type="Proteomes" id="UP000286974"/>
    </source>
</evidence>
<dbReference type="EMBL" id="BEXA01000010">
    <property type="protein sequence ID" value="GAY74374.1"/>
    <property type="molecule type" value="Genomic_DNA"/>
</dbReference>
<evidence type="ECO:0000313" key="1">
    <source>
        <dbReference type="EMBL" id="GAY74374.1"/>
    </source>
</evidence>